<dbReference type="Gene3D" id="2.10.25.10">
    <property type="entry name" value="Laminin"/>
    <property type="match status" value="6"/>
</dbReference>
<evidence type="ECO:0000259" key="7">
    <source>
        <dbReference type="PROSITE" id="PS50026"/>
    </source>
</evidence>
<dbReference type="InterPro" id="IPR000742">
    <property type="entry name" value="EGF"/>
</dbReference>
<name>A0A077ZIT8_TRITR</name>
<reference evidence="8" key="1">
    <citation type="submission" date="2014-01" db="EMBL/GenBank/DDBJ databases">
        <authorList>
            <person name="Aslett M."/>
        </authorList>
    </citation>
    <scope>NUCLEOTIDE SEQUENCE</scope>
</reference>
<feature type="disulfide bond" evidence="6">
    <location>
        <begin position="400"/>
        <end position="409"/>
    </location>
</feature>
<keyword evidence="2" id="KW-0732">Signal</keyword>
<dbReference type="InterPro" id="IPR051355">
    <property type="entry name" value="Notch/Slit_guidance"/>
</dbReference>
<dbReference type="PROSITE" id="PS50026">
    <property type="entry name" value="EGF_3"/>
    <property type="match status" value="7"/>
</dbReference>
<evidence type="ECO:0000313" key="9">
    <source>
        <dbReference type="Proteomes" id="UP000030665"/>
    </source>
</evidence>
<dbReference type="PANTHER" id="PTHR45836">
    <property type="entry name" value="SLIT HOMOLOG"/>
    <property type="match status" value="1"/>
</dbReference>
<accession>A0A077ZIT8</accession>
<dbReference type="SUPFAM" id="SSF57184">
    <property type="entry name" value="Growth factor receptor domain"/>
    <property type="match status" value="1"/>
</dbReference>
<dbReference type="SMART" id="SM00181">
    <property type="entry name" value="EGF"/>
    <property type="match status" value="7"/>
</dbReference>
<feature type="disulfide bond" evidence="6">
    <location>
        <begin position="377"/>
        <end position="387"/>
    </location>
</feature>
<comment type="caution">
    <text evidence="6">Lacks conserved residue(s) required for the propagation of feature annotation.</text>
</comment>
<feature type="domain" description="EGF-like" evidence="7">
    <location>
        <begin position="333"/>
        <end position="371"/>
    </location>
</feature>
<feature type="domain" description="EGF-like" evidence="7">
    <location>
        <begin position="373"/>
        <end position="410"/>
    </location>
</feature>
<reference evidence="8" key="2">
    <citation type="submission" date="2014-03" db="EMBL/GenBank/DDBJ databases">
        <title>The whipworm genome and dual-species transcriptomics of an intimate host-pathogen interaction.</title>
        <authorList>
            <person name="Foth B.J."/>
            <person name="Tsai I.J."/>
            <person name="Reid A.J."/>
            <person name="Bancroft A.J."/>
            <person name="Nichol S."/>
            <person name="Tracey A."/>
            <person name="Holroyd N."/>
            <person name="Cotton J.A."/>
            <person name="Stanley E.J."/>
            <person name="Zarowiecki M."/>
            <person name="Liu J.Z."/>
            <person name="Huckvale T."/>
            <person name="Cooper P.J."/>
            <person name="Grencis R.K."/>
            <person name="Berriman M."/>
        </authorList>
    </citation>
    <scope>NUCLEOTIDE SEQUENCE [LARGE SCALE GENOMIC DNA]</scope>
</reference>
<evidence type="ECO:0000256" key="2">
    <source>
        <dbReference type="ARBA" id="ARBA00022729"/>
    </source>
</evidence>
<feature type="domain" description="EGF-like" evidence="7">
    <location>
        <begin position="440"/>
        <end position="475"/>
    </location>
</feature>
<evidence type="ECO:0000256" key="6">
    <source>
        <dbReference type="PROSITE-ProRule" id="PRU00076"/>
    </source>
</evidence>
<feature type="disulfide bond" evidence="6">
    <location>
        <begin position="242"/>
        <end position="251"/>
    </location>
</feature>
<evidence type="ECO:0000313" key="8">
    <source>
        <dbReference type="EMBL" id="CDW60326.1"/>
    </source>
</evidence>
<keyword evidence="4 6" id="KW-1015">Disulfide bond</keyword>
<evidence type="ECO:0000256" key="1">
    <source>
        <dbReference type="ARBA" id="ARBA00022536"/>
    </source>
</evidence>
<feature type="disulfide bond" evidence="6">
    <location>
        <begin position="465"/>
        <end position="474"/>
    </location>
</feature>
<dbReference type="GO" id="GO:0007219">
    <property type="term" value="P:Notch signaling pathway"/>
    <property type="evidence" value="ECO:0007669"/>
    <property type="project" value="TreeGrafter"/>
</dbReference>
<dbReference type="PROSITE" id="PS01186">
    <property type="entry name" value="EGF_2"/>
    <property type="match status" value="5"/>
</dbReference>
<dbReference type="AlphaFoldDB" id="A0A077ZIT8"/>
<feature type="disulfide bond" evidence="6">
    <location>
        <begin position="281"/>
        <end position="290"/>
    </location>
</feature>
<gene>
    <name evidence="8" type="ORF">TTRE_0000869301</name>
</gene>
<evidence type="ECO:0000256" key="5">
    <source>
        <dbReference type="ARBA" id="ARBA00023180"/>
    </source>
</evidence>
<dbReference type="InterPro" id="IPR009030">
    <property type="entry name" value="Growth_fac_rcpt_cys_sf"/>
</dbReference>
<dbReference type="Proteomes" id="UP000030665">
    <property type="component" value="Unassembled WGS sequence"/>
</dbReference>
<keyword evidence="5" id="KW-0325">Glycoprotein</keyword>
<dbReference type="InterPro" id="IPR001881">
    <property type="entry name" value="EGF-like_Ca-bd_dom"/>
</dbReference>
<dbReference type="EMBL" id="HG807016">
    <property type="protein sequence ID" value="CDW60326.1"/>
    <property type="molecule type" value="Genomic_DNA"/>
</dbReference>
<keyword evidence="9" id="KW-1185">Reference proteome</keyword>
<dbReference type="FunFam" id="2.10.25.10:FF:000125">
    <property type="entry name" value="Neurogenic locus notch protein-like"/>
    <property type="match status" value="2"/>
</dbReference>
<keyword evidence="3" id="KW-0677">Repeat</keyword>
<feature type="domain" description="EGF-like" evidence="7">
    <location>
        <begin position="217"/>
        <end position="252"/>
    </location>
</feature>
<evidence type="ECO:0000256" key="4">
    <source>
        <dbReference type="ARBA" id="ARBA00023157"/>
    </source>
</evidence>
<dbReference type="SMART" id="SM00179">
    <property type="entry name" value="EGF_CA"/>
    <property type="match status" value="7"/>
</dbReference>
<dbReference type="InterPro" id="IPR018097">
    <property type="entry name" value="EGF_Ca-bd_CS"/>
</dbReference>
<feature type="domain" description="EGF-like" evidence="7">
    <location>
        <begin position="477"/>
        <end position="514"/>
    </location>
</feature>
<dbReference type="GO" id="GO:0043235">
    <property type="term" value="C:receptor complex"/>
    <property type="evidence" value="ECO:0007669"/>
    <property type="project" value="TreeGrafter"/>
</dbReference>
<dbReference type="GO" id="GO:0005886">
    <property type="term" value="C:plasma membrane"/>
    <property type="evidence" value="ECO:0007669"/>
    <property type="project" value="TreeGrafter"/>
</dbReference>
<proteinExistence type="predicted"/>
<feature type="domain" description="EGF-like" evidence="7">
    <location>
        <begin position="254"/>
        <end position="291"/>
    </location>
</feature>
<organism evidence="8 9">
    <name type="scientific">Trichuris trichiura</name>
    <name type="common">Whipworm</name>
    <name type="synonym">Trichocephalus trichiurus</name>
    <dbReference type="NCBI Taxonomy" id="36087"/>
    <lineage>
        <taxon>Eukaryota</taxon>
        <taxon>Metazoa</taxon>
        <taxon>Ecdysozoa</taxon>
        <taxon>Nematoda</taxon>
        <taxon>Enoplea</taxon>
        <taxon>Dorylaimia</taxon>
        <taxon>Trichinellida</taxon>
        <taxon>Trichuridae</taxon>
        <taxon>Trichuris</taxon>
    </lineage>
</organism>
<dbReference type="GO" id="GO:0005509">
    <property type="term" value="F:calcium ion binding"/>
    <property type="evidence" value="ECO:0007669"/>
    <property type="project" value="InterPro"/>
</dbReference>
<feature type="disulfide bond" evidence="6">
    <location>
        <begin position="504"/>
        <end position="513"/>
    </location>
</feature>
<feature type="disulfide bond" evidence="6">
    <location>
        <begin position="444"/>
        <end position="454"/>
    </location>
</feature>
<dbReference type="InterPro" id="IPR049883">
    <property type="entry name" value="NOTCH1_EGF-like"/>
</dbReference>
<protein>
    <submittedName>
        <fullName evidence="8">EGF CA and hEGF domain containing protein</fullName>
    </submittedName>
</protein>
<dbReference type="SUPFAM" id="SSF57196">
    <property type="entry name" value="EGF/Laminin"/>
    <property type="match status" value="3"/>
</dbReference>
<dbReference type="PROSITE" id="PS00010">
    <property type="entry name" value="ASX_HYDROXYL"/>
    <property type="match status" value="4"/>
</dbReference>
<keyword evidence="1 6" id="KW-0245">EGF-like domain</keyword>
<dbReference type="FunFam" id="2.10.25.10:FF:000173">
    <property type="entry name" value="Neurogenic locus notch protein 2"/>
    <property type="match status" value="1"/>
</dbReference>
<dbReference type="STRING" id="36087.A0A077ZIT8"/>
<feature type="domain" description="EGF-like" evidence="7">
    <location>
        <begin position="293"/>
        <end position="331"/>
    </location>
</feature>
<dbReference type="PANTHER" id="PTHR45836:SF23">
    <property type="entry name" value="NEUROGENIC LOCUS NOTCH HOMOLOG PROTEIN 1"/>
    <property type="match status" value="1"/>
</dbReference>
<dbReference type="Pfam" id="PF07645">
    <property type="entry name" value="EGF_CA"/>
    <property type="match status" value="4"/>
</dbReference>
<dbReference type="InterPro" id="IPR000152">
    <property type="entry name" value="EGF-type_Asp/Asn_hydroxyl_site"/>
</dbReference>
<dbReference type="PROSITE" id="PS00022">
    <property type="entry name" value="EGF_1"/>
    <property type="match status" value="7"/>
</dbReference>
<sequence length="529" mass="58925">MSLASTPACPTYGQCSIQIDEDTCLFLSLKPQFLFNNSVCAEVPNGTLHAFKLPANTDYYFYPPTLFYPHPGHCKYFDRAKDGNYATLKYRNAWLIVGVDTENETSSEKIIRLHLQHAVTKQEDMIRYRITNKKLEPIENYTVIKNYTVLEEVYARNPSKDNPLAILVYLWDDMQPQHEWQHVRTFAELSETDAEDSLSSWRKSRATCVFPSLNKLYINECTEYPCKNGICKNTHGSYECICFGGWIGKHCETDVNECDYPNICGPKGTCENTVGSFLCICPAGLTGKHCDSDVEECLQQPNPCEPNGKCFDTFGSYVCHCLSGWTGKHCTSDIDECVSGQDRCFNDGTCVNTIGSYICRCKESWTGPKCREAVDLCKKLDCVNGLCVAKENVSEVECKCYMGWSGEACTVDKDECQETKDLCLNNGVCSDPKGNYTCTYINECANADCINGYCTDLVNGHKCDCYIGFTGANCAVELSPCEYLSYDCGKGSCLPDGNLPHCECTPGYTGIHCEQGKSQSDAPTCSRNA</sequence>
<dbReference type="PROSITE" id="PS01187">
    <property type="entry name" value="EGF_CA"/>
    <property type="match status" value="3"/>
</dbReference>
<evidence type="ECO:0000256" key="3">
    <source>
        <dbReference type="ARBA" id="ARBA00022737"/>
    </source>
</evidence>
<feature type="disulfide bond" evidence="6">
    <location>
        <begin position="321"/>
        <end position="330"/>
    </location>
</feature>
<dbReference type="OrthoDB" id="430340at2759"/>
<dbReference type="GO" id="GO:0009986">
    <property type="term" value="C:cell surface"/>
    <property type="evidence" value="ECO:0007669"/>
    <property type="project" value="TreeGrafter"/>
</dbReference>
<dbReference type="CDD" id="cd00054">
    <property type="entry name" value="EGF_CA"/>
    <property type="match status" value="5"/>
</dbReference>
<feature type="disulfide bond" evidence="6">
    <location>
        <begin position="221"/>
        <end position="231"/>
    </location>
</feature>
<feature type="disulfide bond" evidence="6">
    <location>
        <begin position="361"/>
        <end position="370"/>
    </location>
</feature>
<dbReference type="GO" id="GO:0007411">
    <property type="term" value="P:axon guidance"/>
    <property type="evidence" value="ECO:0007669"/>
    <property type="project" value="TreeGrafter"/>
</dbReference>